<gene>
    <name evidence="1" type="ORF">SAMN05443665_105933</name>
</gene>
<evidence type="ECO:0000313" key="1">
    <source>
        <dbReference type="EMBL" id="SNT60807.1"/>
    </source>
</evidence>
<dbReference type="OrthoDB" id="281785at2"/>
<dbReference type="EMBL" id="FZOR01000059">
    <property type="protein sequence ID" value="SNT60807.1"/>
    <property type="molecule type" value="Genomic_DNA"/>
</dbReference>
<reference evidence="1 2" key="1">
    <citation type="submission" date="2017-06" db="EMBL/GenBank/DDBJ databases">
        <authorList>
            <person name="Kim H.J."/>
            <person name="Triplett B.A."/>
        </authorList>
    </citation>
    <scope>NUCLEOTIDE SEQUENCE [LARGE SCALE GENOMIC DNA]</scope>
    <source>
        <strain evidence="1 2">DSM 44715</strain>
    </source>
</reference>
<accession>A0A239P0Z6</accession>
<evidence type="ECO:0000313" key="2">
    <source>
        <dbReference type="Proteomes" id="UP000198318"/>
    </source>
</evidence>
<sequence>MSNPQGLRPAAEIRGYLVDRLNLALRRPGMYGGETAIRLILDHLEYAERRDGAGLLRLLEERGVWTSLGVTGAFARVIPGRYESGIASIYAEYAQAQGWLKIDRTLTTAEYSSLATEHRRWTVHDRSLSDVLETFGPPSIHFGGTNPLYGKTLSYTSGSPTDPMISFYLWNGTESDAEPTWPPLHSEAVLLAVRSSGQTFETSLAFTPEGIRRRPS</sequence>
<protein>
    <submittedName>
        <fullName evidence="1">Uncharacterized protein</fullName>
    </submittedName>
</protein>
<name>A0A239P0Z6_9ACTN</name>
<proteinExistence type="predicted"/>
<dbReference type="AlphaFoldDB" id="A0A239P0Z6"/>
<dbReference type="RefSeq" id="WP_089330725.1">
    <property type="nucleotide sequence ID" value="NZ_FZOR01000059.1"/>
</dbReference>
<dbReference type="Proteomes" id="UP000198318">
    <property type="component" value="Unassembled WGS sequence"/>
</dbReference>
<keyword evidence="2" id="KW-1185">Reference proteome</keyword>
<organism evidence="1 2">
    <name type="scientific">Actinomadura meyerae</name>
    <dbReference type="NCBI Taxonomy" id="240840"/>
    <lineage>
        <taxon>Bacteria</taxon>
        <taxon>Bacillati</taxon>
        <taxon>Actinomycetota</taxon>
        <taxon>Actinomycetes</taxon>
        <taxon>Streptosporangiales</taxon>
        <taxon>Thermomonosporaceae</taxon>
        <taxon>Actinomadura</taxon>
    </lineage>
</organism>